<dbReference type="Gene3D" id="1.20.120.530">
    <property type="entry name" value="GntR ligand-binding domain-like"/>
    <property type="match status" value="1"/>
</dbReference>
<organism evidence="5 6">
    <name type="scientific">Deinococcus peraridilitoris (strain DSM 19664 / LMG 22246 / CIP 109416 / KR-200)</name>
    <dbReference type="NCBI Taxonomy" id="937777"/>
    <lineage>
        <taxon>Bacteria</taxon>
        <taxon>Thermotogati</taxon>
        <taxon>Deinococcota</taxon>
        <taxon>Deinococci</taxon>
        <taxon>Deinococcales</taxon>
        <taxon>Deinococcaceae</taxon>
        <taxon>Deinococcus</taxon>
    </lineage>
</organism>
<dbReference type="InterPro" id="IPR011711">
    <property type="entry name" value="GntR_C"/>
</dbReference>
<dbReference type="eggNOG" id="COG2186">
    <property type="taxonomic scope" value="Bacteria"/>
</dbReference>
<dbReference type="AlphaFoldDB" id="L0A0Y7"/>
<dbReference type="HOGENOM" id="CLU_017584_9_5_0"/>
<dbReference type="PANTHER" id="PTHR43537:SF5">
    <property type="entry name" value="UXU OPERON TRANSCRIPTIONAL REGULATOR"/>
    <property type="match status" value="1"/>
</dbReference>
<name>L0A0Y7_DEIPD</name>
<dbReference type="SUPFAM" id="SSF48008">
    <property type="entry name" value="GntR ligand-binding domain-like"/>
    <property type="match status" value="1"/>
</dbReference>
<dbReference type="SMART" id="SM00345">
    <property type="entry name" value="HTH_GNTR"/>
    <property type="match status" value="1"/>
</dbReference>
<dbReference type="SMART" id="SM00895">
    <property type="entry name" value="FCD"/>
    <property type="match status" value="1"/>
</dbReference>
<keyword evidence="2" id="KW-0238">DNA-binding</keyword>
<evidence type="ECO:0000259" key="4">
    <source>
        <dbReference type="PROSITE" id="PS50949"/>
    </source>
</evidence>
<dbReference type="KEGG" id="dpd:Deipe_1297"/>
<evidence type="ECO:0000313" key="5">
    <source>
        <dbReference type="EMBL" id="AFZ66847.1"/>
    </source>
</evidence>
<dbReference type="PANTHER" id="PTHR43537">
    <property type="entry name" value="TRANSCRIPTIONAL REGULATOR, GNTR FAMILY"/>
    <property type="match status" value="1"/>
</dbReference>
<dbReference type="GO" id="GO:0003700">
    <property type="term" value="F:DNA-binding transcription factor activity"/>
    <property type="evidence" value="ECO:0007669"/>
    <property type="project" value="InterPro"/>
</dbReference>
<keyword evidence="3" id="KW-0804">Transcription</keyword>
<dbReference type="EMBL" id="CP003382">
    <property type="protein sequence ID" value="AFZ66847.1"/>
    <property type="molecule type" value="Genomic_DNA"/>
</dbReference>
<dbReference type="PATRIC" id="fig|937777.3.peg.1300"/>
<dbReference type="PROSITE" id="PS50949">
    <property type="entry name" value="HTH_GNTR"/>
    <property type="match status" value="1"/>
</dbReference>
<dbReference type="InterPro" id="IPR000524">
    <property type="entry name" value="Tscrpt_reg_HTH_GntR"/>
</dbReference>
<feature type="domain" description="HTH gntR-type" evidence="4">
    <location>
        <begin position="8"/>
        <end position="76"/>
    </location>
</feature>
<evidence type="ECO:0000256" key="3">
    <source>
        <dbReference type="ARBA" id="ARBA00023163"/>
    </source>
</evidence>
<dbReference type="InterPro" id="IPR036390">
    <property type="entry name" value="WH_DNA-bd_sf"/>
</dbReference>
<dbReference type="Proteomes" id="UP000010467">
    <property type="component" value="Chromosome"/>
</dbReference>
<evidence type="ECO:0000256" key="2">
    <source>
        <dbReference type="ARBA" id="ARBA00023125"/>
    </source>
</evidence>
<dbReference type="PRINTS" id="PR00035">
    <property type="entry name" value="HTHGNTR"/>
</dbReference>
<dbReference type="Pfam" id="PF07729">
    <property type="entry name" value="FCD"/>
    <property type="match status" value="1"/>
</dbReference>
<protein>
    <submittedName>
        <fullName evidence="5">Transcriptional regulator</fullName>
    </submittedName>
</protein>
<dbReference type="STRING" id="937777.Deipe_1297"/>
<reference evidence="6" key="1">
    <citation type="submission" date="2012-03" db="EMBL/GenBank/DDBJ databases">
        <title>Complete sequence of chromosome of Deinococcus peraridilitoris DSM 19664.</title>
        <authorList>
            <person name="Lucas S."/>
            <person name="Copeland A."/>
            <person name="Lapidus A."/>
            <person name="Glavina del Rio T."/>
            <person name="Dalin E."/>
            <person name="Tice H."/>
            <person name="Bruce D."/>
            <person name="Goodwin L."/>
            <person name="Pitluck S."/>
            <person name="Peters L."/>
            <person name="Mikhailova N."/>
            <person name="Lu M."/>
            <person name="Kyrpides N."/>
            <person name="Mavromatis K."/>
            <person name="Ivanova N."/>
            <person name="Brettin T."/>
            <person name="Detter J.C."/>
            <person name="Han C."/>
            <person name="Larimer F."/>
            <person name="Land M."/>
            <person name="Hauser L."/>
            <person name="Markowitz V."/>
            <person name="Cheng J.-F."/>
            <person name="Hugenholtz P."/>
            <person name="Woyke T."/>
            <person name="Wu D."/>
            <person name="Pukall R."/>
            <person name="Steenblock K."/>
            <person name="Brambilla E."/>
            <person name="Klenk H.-P."/>
            <person name="Eisen J.A."/>
        </authorList>
    </citation>
    <scope>NUCLEOTIDE SEQUENCE [LARGE SCALE GENOMIC DNA]</scope>
    <source>
        <strain evidence="6">DSM 19664 / LMG 22246 / CIP 109416 / KR-200</strain>
    </source>
</reference>
<accession>L0A0Y7</accession>
<dbReference type="Gene3D" id="1.10.10.10">
    <property type="entry name" value="Winged helix-like DNA-binding domain superfamily/Winged helix DNA-binding domain"/>
    <property type="match status" value="1"/>
</dbReference>
<dbReference type="RefSeq" id="WP_015235155.1">
    <property type="nucleotide sequence ID" value="NC_019793.1"/>
</dbReference>
<dbReference type="InterPro" id="IPR008920">
    <property type="entry name" value="TF_FadR/GntR_C"/>
</dbReference>
<evidence type="ECO:0000256" key="1">
    <source>
        <dbReference type="ARBA" id="ARBA00023015"/>
    </source>
</evidence>
<gene>
    <name evidence="5" type="ordered locus">Deipe_1297</name>
</gene>
<keyword evidence="6" id="KW-1185">Reference proteome</keyword>
<dbReference type="GO" id="GO:0003677">
    <property type="term" value="F:DNA binding"/>
    <property type="evidence" value="ECO:0007669"/>
    <property type="project" value="UniProtKB-KW"/>
</dbReference>
<evidence type="ECO:0000313" key="6">
    <source>
        <dbReference type="Proteomes" id="UP000010467"/>
    </source>
</evidence>
<keyword evidence="1" id="KW-0805">Transcription regulation</keyword>
<proteinExistence type="predicted"/>
<sequence length="234" mass="25722">MPEAVRPIKAADAVADRLLQLIRSGEYQTGGRLPPERELAARFGVSRPTLRDAIRRLEMLGYLSVRQGDGTTVRAPDGDTIARPFQGLLSGQMQSAQDLMEFRRIIEPAVAAFAARRATPELAASFEQALERQKRLAERGVRLTSEDLHFHHLIAQTAGNAIILQVLTTLRSLLSELRTDTLTGHLPEATIAHHERITRAILSNNPDAAHAAMLEHLNAVVETSPLSFIPHAQS</sequence>
<dbReference type="InterPro" id="IPR036388">
    <property type="entry name" value="WH-like_DNA-bd_sf"/>
</dbReference>
<dbReference type="SUPFAM" id="SSF46785">
    <property type="entry name" value="Winged helix' DNA-binding domain"/>
    <property type="match status" value="1"/>
</dbReference>
<dbReference type="Pfam" id="PF00392">
    <property type="entry name" value="GntR"/>
    <property type="match status" value="1"/>
</dbReference>
<dbReference type="CDD" id="cd07377">
    <property type="entry name" value="WHTH_GntR"/>
    <property type="match status" value="1"/>
</dbReference>